<feature type="domain" description="PFL" evidence="5">
    <location>
        <begin position="1"/>
        <end position="584"/>
    </location>
</feature>
<protein>
    <recommendedName>
        <fullName evidence="8">Formate acetyltransferase</fullName>
    </recommendedName>
</protein>
<evidence type="ECO:0008006" key="8">
    <source>
        <dbReference type="Google" id="ProtNLM"/>
    </source>
</evidence>
<dbReference type="PROSITE" id="PS51554">
    <property type="entry name" value="PFL"/>
    <property type="match status" value="1"/>
</dbReference>
<evidence type="ECO:0000259" key="5">
    <source>
        <dbReference type="PROSITE" id="PS51554"/>
    </source>
</evidence>
<sequence length="710" mass="78061">MFYSVCAQGRPVRLCEATRQFALESLNGKYGDEAMRHWAVSLDGVEGFGALSPMRQYDAAIREIARCAPLRVTPHERVCGAATLGAAITHNVPATRGGKLVFPSISHLTLGFDRALKLGVNAMEREIRERAADPVLGARQRAFLASLQNAVDALRVWHGRYLAATRETRPDLYKLLLRVPFEPPENFHQAVQALWFLFAFTRLCGNWPGIGRIDEMLGEFLERDLASGALTLEEAREILASLFIKGCEWIESETPTGSGDAQHYQNIVLGGLDETGQEVTNAVSYLVVDIVEELAIGDFPITVRLNPGTPAPFKRRLAEAIRHGGGAIALYGEPLILDSLARFGYSREEALRFANDGCWEVQIPGKTCFSYVPFDALAIFLHDTLRVDEETPLPYGDFEELYRAYLRDLGAKVDAICAGAIAARLETDGRGNFRWKEALPCGVVSLFEEGCVENARSYLEGGPRYTVISPHIGGAPDVGNSLLAIDRLVYREKRVTLDELRAILRANWEGHEPLRQYVLNRYTYYGNDDDAADAYTARLLADFAAMTLKHNGESPILFPPGVSTFGRQIEWAPSRAATPFGARRGDVLAPNASPTPGTDEAGATALIRSYCKLGLGRLTCGAALDVKLLPALARGENGANALVALMDAFVALGGFFMQIDIMDVDALRAARENPQAYKSLSVRVSGWNARFVTLNEEWQNMIIERTARGM</sequence>
<evidence type="ECO:0000256" key="1">
    <source>
        <dbReference type="ARBA" id="ARBA00022818"/>
    </source>
</evidence>
<dbReference type="Proteomes" id="UP000824140">
    <property type="component" value="Unassembled WGS sequence"/>
</dbReference>
<feature type="domain" description="Glycine radical" evidence="4">
    <location>
        <begin position="590"/>
        <end position="710"/>
    </location>
</feature>
<feature type="modified residue" description="Glycine radical" evidence="3">
    <location>
        <position position="686"/>
    </location>
</feature>
<dbReference type="InterPro" id="IPR051215">
    <property type="entry name" value="GRE"/>
</dbReference>
<keyword evidence="1 3" id="KW-0556">Organic radical</keyword>
<accession>A0A9D1K8F8</accession>
<evidence type="ECO:0000256" key="2">
    <source>
        <dbReference type="ARBA" id="ARBA00023239"/>
    </source>
</evidence>
<keyword evidence="2" id="KW-0456">Lyase</keyword>
<dbReference type="GO" id="GO:0016829">
    <property type="term" value="F:lyase activity"/>
    <property type="evidence" value="ECO:0007669"/>
    <property type="project" value="UniProtKB-KW"/>
</dbReference>
<proteinExistence type="predicted"/>
<dbReference type="EMBL" id="DVJN01000249">
    <property type="protein sequence ID" value="HIS93943.1"/>
    <property type="molecule type" value="Genomic_DNA"/>
</dbReference>
<dbReference type="InterPro" id="IPR001150">
    <property type="entry name" value="Gly_radical"/>
</dbReference>
<evidence type="ECO:0000313" key="7">
    <source>
        <dbReference type="Proteomes" id="UP000824140"/>
    </source>
</evidence>
<reference evidence="6" key="2">
    <citation type="journal article" date="2021" name="PeerJ">
        <title>Extensive microbial diversity within the chicken gut microbiome revealed by metagenomics and culture.</title>
        <authorList>
            <person name="Gilroy R."/>
            <person name="Ravi A."/>
            <person name="Getino M."/>
            <person name="Pursley I."/>
            <person name="Horton D.L."/>
            <person name="Alikhan N.F."/>
            <person name="Baker D."/>
            <person name="Gharbi K."/>
            <person name="Hall N."/>
            <person name="Watson M."/>
            <person name="Adriaenssens E.M."/>
            <person name="Foster-Nyarko E."/>
            <person name="Jarju S."/>
            <person name="Secka A."/>
            <person name="Antonio M."/>
            <person name="Oren A."/>
            <person name="Chaudhuri R.R."/>
            <person name="La Ragione R."/>
            <person name="Hildebrand F."/>
            <person name="Pallen M.J."/>
        </authorList>
    </citation>
    <scope>NUCLEOTIDE SEQUENCE</scope>
    <source>
        <strain evidence="6">13766</strain>
    </source>
</reference>
<evidence type="ECO:0000259" key="4">
    <source>
        <dbReference type="PROSITE" id="PS51149"/>
    </source>
</evidence>
<comment type="caution">
    <text evidence="6">The sequence shown here is derived from an EMBL/GenBank/DDBJ whole genome shotgun (WGS) entry which is preliminary data.</text>
</comment>
<gene>
    <name evidence="6" type="ORF">IAA84_13085</name>
</gene>
<name>A0A9D1K8F8_9FIRM</name>
<dbReference type="Pfam" id="PF01228">
    <property type="entry name" value="Gly_radical"/>
    <property type="match status" value="1"/>
</dbReference>
<dbReference type="GO" id="GO:0005829">
    <property type="term" value="C:cytosol"/>
    <property type="evidence" value="ECO:0007669"/>
    <property type="project" value="TreeGrafter"/>
</dbReference>
<dbReference type="InterPro" id="IPR004184">
    <property type="entry name" value="PFL_dom"/>
</dbReference>
<dbReference type="PANTHER" id="PTHR43641">
    <property type="entry name" value="FORMATE ACETYLTRANSFERASE 3-RELATED"/>
    <property type="match status" value="1"/>
</dbReference>
<evidence type="ECO:0000313" key="6">
    <source>
        <dbReference type="EMBL" id="HIS93943.1"/>
    </source>
</evidence>
<organism evidence="6 7">
    <name type="scientific">Candidatus Alectryocaccomicrobium excrementavium</name>
    <dbReference type="NCBI Taxonomy" id="2840668"/>
    <lineage>
        <taxon>Bacteria</taxon>
        <taxon>Bacillati</taxon>
        <taxon>Bacillota</taxon>
        <taxon>Clostridia</taxon>
        <taxon>Candidatus Alectryocaccomicrobium</taxon>
    </lineage>
</organism>
<dbReference type="PANTHER" id="PTHR43641:SF2">
    <property type="entry name" value="DEHYDRATASE YBIW-RELATED"/>
    <property type="match status" value="1"/>
</dbReference>
<dbReference type="PROSITE" id="PS51149">
    <property type="entry name" value="GLY_RADICAL_2"/>
    <property type="match status" value="1"/>
</dbReference>
<dbReference type="Gene3D" id="3.20.70.20">
    <property type="match status" value="1"/>
</dbReference>
<reference evidence="6" key="1">
    <citation type="submission" date="2020-10" db="EMBL/GenBank/DDBJ databases">
        <authorList>
            <person name="Gilroy R."/>
        </authorList>
    </citation>
    <scope>NUCLEOTIDE SEQUENCE</scope>
    <source>
        <strain evidence="6">13766</strain>
    </source>
</reference>
<evidence type="ECO:0000256" key="3">
    <source>
        <dbReference type="PROSITE-ProRule" id="PRU00493"/>
    </source>
</evidence>
<dbReference type="Pfam" id="PF02901">
    <property type="entry name" value="PFL-like"/>
    <property type="match status" value="1"/>
</dbReference>
<dbReference type="SUPFAM" id="SSF51998">
    <property type="entry name" value="PFL-like glycyl radical enzymes"/>
    <property type="match status" value="1"/>
</dbReference>
<dbReference type="AlphaFoldDB" id="A0A9D1K8F8"/>